<dbReference type="GO" id="GO:0004103">
    <property type="term" value="F:choline kinase activity"/>
    <property type="evidence" value="ECO:0007669"/>
    <property type="project" value="TreeGrafter"/>
</dbReference>
<name>A0AAE0VX71_9BIVA</name>
<evidence type="ECO:0000313" key="4">
    <source>
        <dbReference type="EMBL" id="KAK3592517.1"/>
    </source>
</evidence>
<dbReference type="GO" id="GO:0005737">
    <property type="term" value="C:cytoplasm"/>
    <property type="evidence" value="ECO:0007669"/>
    <property type="project" value="TreeGrafter"/>
</dbReference>
<comment type="similarity">
    <text evidence="3">Belongs to the choline/ethanolamine kinase family.</text>
</comment>
<keyword evidence="5" id="KW-1185">Reference proteome</keyword>
<dbReference type="PANTHER" id="PTHR22603">
    <property type="entry name" value="CHOLINE/ETHANOALAMINE KINASE"/>
    <property type="match status" value="1"/>
</dbReference>
<organism evidence="4 5">
    <name type="scientific">Potamilus streckersoni</name>
    <dbReference type="NCBI Taxonomy" id="2493646"/>
    <lineage>
        <taxon>Eukaryota</taxon>
        <taxon>Metazoa</taxon>
        <taxon>Spiralia</taxon>
        <taxon>Lophotrochozoa</taxon>
        <taxon>Mollusca</taxon>
        <taxon>Bivalvia</taxon>
        <taxon>Autobranchia</taxon>
        <taxon>Heteroconchia</taxon>
        <taxon>Palaeoheterodonta</taxon>
        <taxon>Unionida</taxon>
        <taxon>Unionoidea</taxon>
        <taxon>Unionidae</taxon>
        <taxon>Ambleminae</taxon>
        <taxon>Lampsilini</taxon>
        <taxon>Potamilus</taxon>
    </lineage>
</organism>
<dbReference type="EMBL" id="JAEAOA010000848">
    <property type="protein sequence ID" value="KAK3592517.1"/>
    <property type="molecule type" value="Genomic_DNA"/>
</dbReference>
<keyword evidence="1" id="KW-0594">Phospholipid biosynthesis</keyword>
<evidence type="ECO:0000256" key="1">
    <source>
        <dbReference type="ARBA" id="ARBA00023209"/>
    </source>
</evidence>
<accession>A0AAE0VX71</accession>
<reference evidence="4" key="2">
    <citation type="journal article" date="2021" name="Genome Biol. Evol.">
        <title>Developing a high-quality reference genome for a parasitic bivalve with doubly uniparental inheritance (Bivalvia: Unionida).</title>
        <authorList>
            <person name="Smith C.H."/>
        </authorList>
    </citation>
    <scope>NUCLEOTIDE SEQUENCE</scope>
    <source>
        <strain evidence="4">CHS0354</strain>
        <tissue evidence="4">Mantle</tissue>
    </source>
</reference>
<comment type="caution">
    <text evidence="4">The sequence shown here is derived from an EMBL/GenBank/DDBJ whole genome shotgun (WGS) entry which is preliminary data.</text>
</comment>
<reference evidence="4" key="3">
    <citation type="submission" date="2023-05" db="EMBL/GenBank/DDBJ databases">
        <authorList>
            <person name="Smith C.H."/>
        </authorList>
    </citation>
    <scope>NUCLEOTIDE SEQUENCE</scope>
    <source>
        <strain evidence="4">CHS0354</strain>
        <tissue evidence="4">Mantle</tissue>
    </source>
</reference>
<protein>
    <recommendedName>
        <fullName evidence="6">Choline/ethanolamine kinase</fullName>
    </recommendedName>
</protein>
<dbReference type="SUPFAM" id="SSF56112">
    <property type="entry name" value="Protein kinase-like (PK-like)"/>
    <property type="match status" value="1"/>
</dbReference>
<dbReference type="GO" id="GO:0004305">
    <property type="term" value="F:ethanolamine kinase activity"/>
    <property type="evidence" value="ECO:0007669"/>
    <property type="project" value="TreeGrafter"/>
</dbReference>
<dbReference type="Gene3D" id="3.90.1200.10">
    <property type="match status" value="1"/>
</dbReference>
<dbReference type="CDD" id="cd05156">
    <property type="entry name" value="ChoK_euk"/>
    <property type="match status" value="1"/>
</dbReference>
<dbReference type="PANTHER" id="PTHR22603:SF93">
    <property type="entry name" value="RE24176P"/>
    <property type="match status" value="1"/>
</dbReference>
<proteinExistence type="inferred from homology"/>
<dbReference type="GO" id="GO:0006646">
    <property type="term" value="P:phosphatidylethanolamine biosynthetic process"/>
    <property type="evidence" value="ECO:0007669"/>
    <property type="project" value="TreeGrafter"/>
</dbReference>
<gene>
    <name evidence="4" type="ORF">CHS0354_013853</name>
</gene>
<keyword evidence="1" id="KW-0444">Lipid biosynthesis</keyword>
<keyword evidence="2" id="KW-1208">Phospholipid metabolism</keyword>
<dbReference type="InterPro" id="IPR011009">
    <property type="entry name" value="Kinase-like_dom_sf"/>
</dbReference>
<evidence type="ECO:0000256" key="2">
    <source>
        <dbReference type="ARBA" id="ARBA00023264"/>
    </source>
</evidence>
<evidence type="ECO:0008006" key="6">
    <source>
        <dbReference type="Google" id="ProtNLM"/>
    </source>
</evidence>
<dbReference type="Gene3D" id="3.30.200.20">
    <property type="entry name" value="Phosphorylase Kinase, domain 1"/>
    <property type="match status" value="1"/>
</dbReference>
<dbReference type="AlphaFoldDB" id="A0AAE0VX71"/>
<keyword evidence="1" id="KW-0443">Lipid metabolism</keyword>
<evidence type="ECO:0000313" key="5">
    <source>
        <dbReference type="Proteomes" id="UP001195483"/>
    </source>
</evidence>
<dbReference type="Pfam" id="PF01633">
    <property type="entry name" value="Choline_kinase"/>
    <property type="match status" value="1"/>
</dbReference>
<sequence>MAIFSFIDMAIPRAVTQHLYNLGLIDKFGEIHVRYLFLQFLRFMIKRLLSHVQGIVFGKRTIKMGENPSPEVRKKGFNMCKDSVGGVWTDLPESDFQIQTLSGGLTNYMYLCSIPDHIEVPDNEPRTVLLRLYGSFVKQTKFLLQNSVVFALMSEKKMGPKLYGMNTEGRIEEYIPSRCLTTVELQNPTISREIARKLASIHALDMPLCKEPRWLFDTLESWLMDAMKLLRSANKKDVLLQRLLNYELENEYKVFLDILSSVKSRVNCPVVFAHNDLQEGNILYNENSADNSNTLTVIDLEYCAYNYRGYDIGNHFIEWCYDYTVQELPKFSFTPEYFPSREQQYVFFRAYLAASGKEDVTDKELAEIYEEVNTFILGTHFLWGLWSILQTKMSEIPFGYREYAVSRFEAYFDLKKRLGSFRAY</sequence>
<evidence type="ECO:0000256" key="3">
    <source>
        <dbReference type="ARBA" id="ARBA00038211"/>
    </source>
</evidence>
<reference evidence="4" key="1">
    <citation type="journal article" date="2021" name="Genome Biol. Evol.">
        <title>A High-Quality Reference Genome for a Parasitic Bivalve with Doubly Uniparental Inheritance (Bivalvia: Unionida).</title>
        <authorList>
            <person name="Smith C.H."/>
        </authorList>
    </citation>
    <scope>NUCLEOTIDE SEQUENCE</scope>
    <source>
        <strain evidence="4">CHS0354</strain>
    </source>
</reference>
<dbReference type="Proteomes" id="UP001195483">
    <property type="component" value="Unassembled WGS sequence"/>
</dbReference>